<reference evidence="2 3" key="1">
    <citation type="submission" date="2024-02" db="EMBL/GenBank/DDBJ databases">
        <title>de novo genome assembly of Solanum bulbocastanum strain 11H21.</title>
        <authorList>
            <person name="Hosaka A.J."/>
        </authorList>
    </citation>
    <scope>NUCLEOTIDE SEQUENCE [LARGE SCALE GENOMIC DNA]</scope>
    <source>
        <tissue evidence="2">Young leaves</tissue>
    </source>
</reference>
<name>A0AAN8T3I8_SOLBU</name>
<keyword evidence="3" id="KW-1185">Reference proteome</keyword>
<dbReference type="EMBL" id="JBANQN010000010">
    <property type="protein sequence ID" value="KAK6778402.1"/>
    <property type="molecule type" value="Genomic_DNA"/>
</dbReference>
<proteinExistence type="predicted"/>
<comment type="caution">
    <text evidence="2">The sequence shown here is derived from an EMBL/GenBank/DDBJ whole genome shotgun (WGS) entry which is preliminary data.</text>
</comment>
<dbReference type="Proteomes" id="UP001371456">
    <property type="component" value="Unassembled WGS sequence"/>
</dbReference>
<feature type="region of interest" description="Disordered" evidence="1">
    <location>
        <begin position="33"/>
        <end position="63"/>
    </location>
</feature>
<sequence length="63" mass="7780">MPDPITPYLRMPNLRTPDLRTLDRWIPYRRDTRPKEPHLRKRRTYDPRMLGLRTPMSHDQRTP</sequence>
<dbReference type="AlphaFoldDB" id="A0AAN8T3I8"/>
<evidence type="ECO:0000313" key="3">
    <source>
        <dbReference type="Proteomes" id="UP001371456"/>
    </source>
</evidence>
<organism evidence="2 3">
    <name type="scientific">Solanum bulbocastanum</name>
    <name type="common">Wild potato</name>
    <dbReference type="NCBI Taxonomy" id="147425"/>
    <lineage>
        <taxon>Eukaryota</taxon>
        <taxon>Viridiplantae</taxon>
        <taxon>Streptophyta</taxon>
        <taxon>Embryophyta</taxon>
        <taxon>Tracheophyta</taxon>
        <taxon>Spermatophyta</taxon>
        <taxon>Magnoliopsida</taxon>
        <taxon>eudicotyledons</taxon>
        <taxon>Gunneridae</taxon>
        <taxon>Pentapetalae</taxon>
        <taxon>asterids</taxon>
        <taxon>lamiids</taxon>
        <taxon>Solanales</taxon>
        <taxon>Solanaceae</taxon>
        <taxon>Solanoideae</taxon>
        <taxon>Solaneae</taxon>
        <taxon>Solanum</taxon>
    </lineage>
</organism>
<accession>A0AAN8T3I8</accession>
<evidence type="ECO:0000313" key="2">
    <source>
        <dbReference type="EMBL" id="KAK6778402.1"/>
    </source>
</evidence>
<evidence type="ECO:0000256" key="1">
    <source>
        <dbReference type="SAM" id="MobiDB-lite"/>
    </source>
</evidence>
<gene>
    <name evidence="2" type="ORF">RDI58_025120</name>
</gene>
<protein>
    <submittedName>
        <fullName evidence="2">Uncharacterized protein</fullName>
    </submittedName>
</protein>